<keyword evidence="4" id="KW-1185">Reference proteome</keyword>
<feature type="domain" description="C2H2-type" evidence="2">
    <location>
        <begin position="349"/>
        <end position="372"/>
    </location>
</feature>
<dbReference type="EMBL" id="LGRB01000008">
    <property type="protein sequence ID" value="OCT53085.1"/>
    <property type="molecule type" value="Genomic_DNA"/>
</dbReference>
<evidence type="ECO:0000256" key="1">
    <source>
        <dbReference type="SAM" id="MobiDB-lite"/>
    </source>
</evidence>
<feature type="region of interest" description="Disordered" evidence="1">
    <location>
        <begin position="1"/>
        <end position="142"/>
    </location>
</feature>
<dbReference type="AlphaFoldDB" id="A0A1C1CX76"/>
<feature type="region of interest" description="Disordered" evidence="1">
    <location>
        <begin position="228"/>
        <end position="317"/>
    </location>
</feature>
<feature type="compositionally biased region" description="Polar residues" evidence="1">
    <location>
        <begin position="228"/>
        <end position="242"/>
    </location>
</feature>
<dbReference type="GO" id="GO:0006360">
    <property type="term" value="P:transcription by RNA polymerase I"/>
    <property type="evidence" value="ECO:0007669"/>
    <property type="project" value="InterPro"/>
</dbReference>
<feature type="compositionally biased region" description="Acidic residues" evidence="1">
    <location>
        <begin position="47"/>
        <end position="78"/>
    </location>
</feature>
<evidence type="ECO:0000313" key="4">
    <source>
        <dbReference type="Proteomes" id="UP000094526"/>
    </source>
</evidence>
<dbReference type="InterPro" id="IPR053263">
    <property type="entry name" value="Euk_RPA34_RNAP_subunit"/>
</dbReference>
<dbReference type="Gene3D" id="3.30.160.60">
    <property type="entry name" value="Classic Zinc Finger"/>
    <property type="match status" value="1"/>
</dbReference>
<feature type="compositionally biased region" description="Low complexity" evidence="1">
    <location>
        <begin position="113"/>
        <end position="123"/>
    </location>
</feature>
<feature type="compositionally biased region" description="Polar residues" evidence="1">
    <location>
        <begin position="292"/>
        <end position="310"/>
    </location>
</feature>
<dbReference type="PANTHER" id="PTHR28155:SF1">
    <property type="entry name" value="DNA-DIRECTED RNA POLYMERASE I SUBUNIT RPA34.5-DOMAIN-CONTAINING PROTEIN"/>
    <property type="match status" value="1"/>
</dbReference>
<dbReference type="InterPro" id="IPR013240">
    <property type="entry name" value="DNA-dir_RNA_pol1_su_RPA34"/>
</dbReference>
<dbReference type="Gene3D" id="6.20.250.70">
    <property type="match status" value="1"/>
</dbReference>
<feature type="compositionally biased region" description="Polar residues" evidence="1">
    <location>
        <begin position="81"/>
        <end position="98"/>
    </location>
</feature>
<name>A0A1C1CX76_9EURO</name>
<dbReference type="STRING" id="86049.A0A1C1CX76"/>
<reference evidence="4" key="1">
    <citation type="submission" date="2015-07" db="EMBL/GenBank/DDBJ databases">
        <authorList>
            <person name="Teixeira M.M."/>
            <person name="Souza R.C."/>
            <person name="Almeida L.G."/>
            <person name="Vicente V.A."/>
            <person name="de Hoog S."/>
            <person name="Bocca A.L."/>
            <person name="de Almeida S.R."/>
            <person name="Vasconcelos A.T."/>
            <person name="Felipe M.S."/>
        </authorList>
    </citation>
    <scope>NUCLEOTIDE SEQUENCE [LARGE SCALE GENOMIC DNA]</scope>
    <source>
        <strain evidence="4">KSF</strain>
    </source>
</reference>
<evidence type="ECO:0000313" key="3">
    <source>
        <dbReference type="EMBL" id="OCT53085.1"/>
    </source>
</evidence>
<proteinExistence type="predicted"/>
<protein>
    <recommendedName>
        <fullName evidence="2">C2H2-type domain-containing protein</fullName>
    </recommendedName>
</protein>
<gene>
    <name evidence="3" type="ORF">CLCR_10126</name>
</gene>
<dbReference type="Pfam" id="PF08208">
    <property type="entry name" value="RNA_polI_A34"/>
    <property type="match status" value="1"/>
</dbReference>
<dbReference type="VEuPathDB" id="FungiDB:CLCR_10126"/>
<dbReference type="OrthoDB" id="76224at2759"/>
<dbReference type="PANTHER" id="PTHR28155">
    <property type="entry name" value="ACR243WP"/>
    <property type="match status" value="1"/>
</dbReference>
<comment type="caution">
    <text evidence="3">The sequence shown here is derived from an EMBL/GenBank/DDBJ whole genome shotgun (WGS) entry which is preliminary data.</text>
</comment>
<organism evidence="3 4">
    <name type="scientific">Cladophialophora carrionii</name>
    <dbReference type="NCBI Taxonomy" id="86049"/>
    <lineage>
        <taxon>Eukaryota</taxon>
        <taxon>Fungi</taxon>
        <taxon>Dikarya</taxon>
        <taxon>Ascomycota</taxon>
        <taxon>Pezizomycotina</taxon>
        <taxon>Eurotiomycetes</taxon>
        <taxon>Chaetothyriomycetidae</taxon>
        <taxon>Chaetothyriales</taxon>
        <taxon>Herpotrichiellaceae</taxon>
        <taxon>Cladophialophora</taxon>
    </lineage>
</organism>
<accession>A0A1C1CX76</accession>
<dbReference type="PROSITE" id="PS00028">
    <property type="entry name" value="ZINC_FINGER_C2H2_1"/>
    <property type="match status" value="1"/>
</dbReference>
<dbReference type="InterPro" id="IPR013087">
    <property type="entry name" value="Znf_C2H2_type"/>
</dbReference>
<sequence>MAQAARSDPLSAERVYDSSDEDEAQGVAGHDALPSNSKTSNGIKDDHEDDDSSEVEASESEDEETAEDEDESEDDQSESETGSAVTPASSQKTRSSPTPELEETAAKSVQSRAAIPAKPFKAPKGYEPIARSQSDSSSTVRQFDDLSEKEVWLIAAPGDVPIDSIKELAVDAVMRGQPIINHNGIAYGMQPLPSKNETVLLPQGVDASYQQAEKKIGRSFIMREVNDQTKVSSREGTLQAFTATRPGKPKEIRQQPEGLKKRYTPPGVPAGTAAQSGRDVEMDDAPGPTPAKSPSSSGSLDPRANDQNVPGKNPGKKIILYLGRDDTPDSSEEDFMQPTATPQNEPFMCHWRGCALRFDCCVELKDHVNADHVGARNSKGFTADCAWGNCQYSAPNGKRDFIHSHIASHTTSAIRAELRAREQKRTMGRAS</sequence>
<feature type="compositionally biased region" description="Basic and acidic residues" evidence="1">
    <location>
        <begin position="248"/>
        <end position="260"/>
    </location>
</feature>
<dbReference type="eggNOG" id="ENOG502SSMF">
    <property type="taxonomic scope" value="Eukaryota"/>
</dbReference>
<evidence type="ECO:0000259" key="2">
    <source>
        <dbReference type="PROSITE" id="PS00028"/>
    </source>
</evidence>
<feature type="compositionally biased region" description="Polar residues" evidence="1">
    <location>
        <begin position="131"/>
        <end position="141"/>
    </location>
</feature>
<dbReference type="Proteomes" id="UP000094526">
    <property type="component" value="Unassembled WGS sequence"/>
</dbReference>
<dbReference type="VEuPathDB" id="FungiDB:G647_04419"/>